<keyword evidence="5" id="KW-1185">Reference proteome</keyword>
<dbReference type="GO" id="GO:0005576">
    <property type="term" value="C:extracellular region"/>
    <property type="evidence" value="ECO:0007669"/>
    <property type="project" value="InterPro"/>
</dbReference>
<accession>A0A844AY43</accession>
<dbReference type="SUPFAM" id="SSF49899">
    <property type="entry name" value="Concanavalin A-like lectins/glucanases"/>
    <property type="match status" value="1"/>
</dbReference>
<dbReference type="Pfam" id="PF05735">
    <property type="entry name" value="TSP_C"/>
    <property type="match status" value="1"/>
</dbReference>
<feature type="chain" id="PRO_5032665682" evidence="2">
    <location>
        <begin position="20"/>
        <end position="253"/>
    </location>
</feature>
<evidence type="ECO:0000313" key="4">
    <source>
        <dbReference type="EMBL" id="MQY42871.1"/>
    </source>
</evidence>
<dbReference type="InterPro" id="IPR013320">
    <property type="entry name" value="ConA-like_dom_sf"/>
</dbReference>
<protein>
    <submittedName>
        <fullName evidence="4">VPLPA-CTERM sorting domain-containing protein</fullName>
    </submittedName>
</protein>
<dbReference type="Gene3D" id="2.60.120.200">
    <property type="match status" value="1"/>
</dbReference>
<dbReference type="AlphaFoldDB" id="A0A844AY43"/>
<proteinExistence type="predicted"/>
<gene>
    <name evidence="4" type="ORF">GG681_09470</name>
</gene>
<evidence type="ECO:0000256" key="2">
    <source>
        <dbReference type="SAM" id="SignalP"/>
    </source>
</evidence>
<feature type="domain" description="TSP C-terminal" evidence="3">
    <location>
        <begin position="15"/>
        <end position="225"/>
    </location>
</feature>
<dbReference type="GO" id="GO:0007155">
    <property type="term" value="P:cell adhesion"/>
    <property type="evidence" value="ECO:0007669"/>
    <property type="project" value="InterPro"/>
</dbReference>
<comment type="caution">
    <text evidence="4">The sequence shown here is derived from an EMBL/GenBank/DDBJ whole genome shotgun (WGS) entry which is preliminary data.</text>
</comment>
<dbReference type="Proteomes" id="UP000436694">
    <property type="component" value="Unassembled WGS sequence"/>
</dbReference>
<dbReference type="EMBL" id="WIXK01000004">
    <property type="protein sequence ID" value="MQY42871.1"/>
    <property type="molecule type" value="Genomic_DNA"/>
</dbReference>
<feature type="signal peptide" evidence="2">
    <location>
        <begin position="1"/>
        <end position="19"/>
    </location>
</feature>
<dbReference type="RefSeq" id="WP_153547471.1">
    <property type="nucleotide sequence ID" value="NZ_WIXK01000004.1"/>
</dbReference>
<keyword evidence="2" id="KW-0732">Signal</keyword>
<dbReference type="InterPro" id="IPR022472">
    <property type="entry name" value="VPLPA-CTERM"/>
</dbReference>
<dbReference type="GO" id="GO:0005509">
    <property type="term" value="F:calcium ion binding"/>
    <property type="evidence" value="ECO:0007669"/>
    <property type="project" value="InterPro"/>
</dbReference>
<reference evidence="4 5" key="1">
    <citation type="submission" date="2019-10" db="EMBL/GenBank/DDBJ databases">
        <title>Epibacterium sp. nov., isolated from seawater.</title>
        <authorList>
            <person name="Zhang X."/>
            <person name="Li N."/>
        </authorList>
    </citation>
    <scope>NUCLEOTIDE SEQUENCE [LARGE SCALE GENOMIC DNA]</scope>
    <source>
        <strain evidence="4 5">SM1969</strain>
    </source>
</reference>
<feature type="transmembrane region" description="Helical" evidence="1">
    <location>
        <begin position="228"/>
        <end position="247"/>
    </location>
</feature>
<keyword evidence="1" id="KW-1133">Transmembrane helix</keyword>
<dbReference type="PROSITE" id="PS51236">
    <property type="entry name" value="TSP_CTER"/>
    <property type="match status" value="1"/>
</dbReference>
<dbReference type="NCBIfam" id="TIGR03370">
    <property type="entry name" value="VPLPA-CTERM"/>
    <property type="match status" value="1"/>
</dbReference>
<evidence type="ECO:0000313" key="5">
    <source>
        <dbReference type="Proteomes" id="UP000436694"/>
    </source>
</evidence>
<keyword evidence="1" id="KW-0812">Transmembrane</keyword>
<name>A0A844AY43_9RHOB</name>
<organism evidence="4 5">
    <name type="scientific">Tritonibacter aquimaris</name>
    <dbReference type="NCBI Taxonomy" id="2663379"/>
    <lineage>
        <taxon>Bacteria</taxon>
        <taxon>Pseudomonadati</taxon>
        <taxon>Pseudomonadota</taxon>
        <taxon>Alphaproteobacteria</taxon>
        <taxon>Rhodobacterales</taxon>
        <taxon>Paracoccaceae</taxon>
        <taxon>Tritonibacter</taxon>
    </lineage>
</organism>
<sequence length="253" mass="27218">MKIVKLAVLAAFLPITAQAASVDLSGWISEEANGERGSNWNVQGAGNDSVFQTQNSRPSVFFDSGALDRGTSLEGEIRVETTSDDDFIGFVLGYDTGEFDGSTSDFWLIDWKQADQSFPGLGTSFAGMSLSHVTGNVGAADELDFWQHTGVVNEVQRATTLGSTGWNDNQSYNFKLTFTANLIEVFVDDQKELSFAGSFGDGAFGFYNYSQSQVRYAGITEDQLPAPVPLPAAGFLLAGALGGMGLMRRRKKA</sequence>
<dbReference type="InterPro" id="IPR008859">
    <property type="entry name" value="Thrombospondin_C"/>
</dbReference>
<keyword evidence="1" id="KW-0472">Membrane</keyword>
<evidence type="ECO:0000256" key="1">
    <source>
        <dbReference type="SAM" id="Phobius"/>
    </source>
</evidence>
<evidence type="ECO:0000259" key="3">
    <source>
        <dbReference type="PROSITE" id="PS51236"/>
    </source>
</evidence>